<feature type="region of interest" description="Disordered" evidence="1">
    <location>
        <begin position="727"/>
        <end position="969"/>
    </location>
</feature>
<dbReference type="RefSeq" id="WP_114205939.1">
    <property type="nucleotide sequence ID" value="NZ_CP030840.1"/>
</dbReference>
<evidence type="ECO:0000256" key="2">
    <source>
        <dbReference type="SAM" id="Phobius"/>
    </source>
</evidence>
<protein>
    <recommendedName>
        <fullName evidence="5">DUF4175 family protein</fullName>
    </recommendedName>
</protein>
<feature type="compositionally biased region" description="Polar residues" evidence="1">
    <location>
        <begin position="877"/>
        <end position="886"/>
    </location>
</feature>
<dbReference type="KEGG" id="abas:ACPOL_0917"/>
<evidence type="ECO:0000313" key="4">
    <source>
        <dbReference type="Proteomes" id="UP000253606"/>
    </source>
</evidence>
<feature type="region of interest" description="Disordered" evidence="1">
    <location>
        <begin position="1065"/>
        <end position="1185"/>
    </location>
</feature>
<evidence type="ECO:0008006" key="5">
    <source>
        <dbReference type="Google" id="ProtNLM"/>
    </source>
</evidence>
<feature type="region of interest" description="Disordered" evidence="1">
    <location>
        <begin position="498"/>
        <end position="519"/>
    </location>
</feature>
<feature type="compositionally biased region" description="Gly residues" evidence="1">
    <location>
        <begin position="1105"/>
        <end position="1119"/>
    </location>
</feature>
<feature type="transmembrane region" description="Helical" evidence="2">
    <location>
        <begin position="146"/>
        <end position="164"/>
    </location>
</feature>
<gene>
    <name evidence="3" type="ORF">ACPOL_0917</name>
</gene>
<keyword evidence="2" id="KW-0812">Transmembrane</keyword>
<feature type="transmembrane region" description="Helical" evidence="2">
    <location>
        <begin position="57"/>
        <end position="79"/>
    </location>
</feature>
<dbReference type="OrthoDB" id="7052209at2"/>
<evidence type="ECO:0000256" key="1">
    <source>
        <dbReference type="SAM" id="MobiDB-lite"/>
    </source>
</evidence>
<feature type="compositionally biased region" description="Gly residues" evidence="1">
    <location>
        <begin position="503"/>
        <end position="515"/>
    </location>
</feature>
<feature type="transmembrane region" description="Helical" evidence="2">
    <location>
        <begin position="22"/>
        <end position="45"/>
    </location>
</feature>
<proteinExistence type="predicted"/>
<dbReference type="Proteomes" id="UP000253606">
    <property type="component" value="Chromosome"/>
</dbReference>
<sequence>MSKQDELNSYIARLQSRLRLSLWLRGAAIFTGTALAVTLTLVLALNHFAFPMHAVAGARLVLLIALATAAGFGILLPVMGLTRTLAVRRVETANPELEQRLTTFYEGQSKQVQNKAGNPFLELLAADTLARTQYAPPASLVPDNRLFALGGAGLACLAVLAWMISAAPGYLGYGASLLWTGPKKNAAPLYAITITPGDIAVRRHGDQIITAHVSGMHPDKVQLFAHYQSGSGWEPVVMQTQPDAGGAAAYQFVFTGLPENVEYYVAAGPLTSPHYKVRVVDLPSVKEIQVTYHYPQWTGMKPVSEEHTGDLRAIEGTDAKIQVEMDHALKDGQLTLDNGQAIYLTGGNGNKYQGSIHMEKDGAYHVAANDEGQSVRLSEDYFIATDKAPPPQIAVERPGGDYRASPIEEVTTSVKAADEFGLRDVHLHYSVNGGADHDVSMLKAPGPKSVDGSYTLPLEDYKLAPGDLVSLYATAKDGHLEARTDITFIQVDPFEREFSQSQQGGGPSGGGGAGGQNNQTEISKREKELIAATWKQQNDKSATAKDAAAAGQFLSGAQQKLRGQVLALSERMQSRDLSEANEEFTGFDKDMQTAAAAMQPSADQLKSMRWKDALPLEQKALQALLRAEATFRKIEVAFGQRGGGAGGGGESAGRDLASLFDLELDTEKNQYETAQSASPQEQHEKDVEDALAKLDALAKRQEELAGQQHNPQQSFQERWQQEMLRREAEELQRQIEQLARNGQQNANGSQSGQASSQSPQSDSQQSGSQQPGSQAQNGSEQHNPTGQSGSQSSGQKAQGGSASGSSGQSSRRSSRASAAQQAGQAQPAGQSSDQRIQQALSRLQQAGDAMKRSGSPQQSSDAARQAADRLREATNLLAGTQQQLASGKTDALSHEADRLTQEERSQAERIDKLASQQGAELADRDSMMARIKQRDQLAKERQQLSNDLSKLQKNLRDSAREMASNQPGVAKKLRDAVSGMDDADLDNHVQRTADWLRRGINPNANGTESEIAQGLQHLSEQLRQAQQGQKDPTDLAQGAHSPGAKTATDQQAALDQVERLRSQLEAMQAASRGASGRNGESDPEGRKSGQPQQAGGQQAAPGQAGQPGSGLRRGGGIGDRNGDIARNRQGDMSGEVRNGGGASADGTAWNNVNTGNNRYGAAGQRFPAVDSSGNPADPERSYRQGLRQLSELRQAVKDDPEAAKEVEKLTRQMQQLDPSRFLGNPALVEQMHQDVLNSVDRLELQLQHDEASGDARSGRPYVIPAGYQDSVAEYYRRLSKNP</sequence>
<reference evidence="3 4" key="1">
    <citation type="journal article" date="2018" name="Front. Microbiol.">
        <title>Hydrolytic Capabilities as a Key to Environmental Success: Chitinolytic and Cellulolytic Acidobacteria From Acidic Sub-arctic Soils and Boreal Peatlands.</title>
        <authorList>
            <person name="Belova S.E."/>
            <person name="Ravin N.V."/>
            <person name="Pankratov T.A."/>
            <person name="Rakitin A.L."/>
            <person name="Ivanova A.A."/>
            <person name="Beletsky A.V."/>
            <person name="Mardanov A.V."/>
            <person name="Sinninghe Damste J.S."/>
            <person name="Dedysh S.N."/>
        </authorList>
    </citation>
    <scope>NUCLEOTIDE SEQUENCE [LARGE SCALE GENOMIC DNA]</scope>
    <source>
        <strain evidence="3 4">SBC82</strain>
    </source>
</reference>
<organism evidence="3 4">
    <name type="scientific">Acidisarcina polymorpha</name>
    <dbReference type="NCBI Taxonomy" id="2211140"/>
    <lineage>
        <taxon>Bacteria</taxon>
        <taxon>Pseudomonadati</taxon>
        <taxon>Acidobacteriota</taxon>
        <taxon>Terriglobia</taxon>
        <taxon>Terriglobales</taxon>
        <taxon>Acidobacteriaceae</taxon>
        <taxon>Acidisarcina</taxon>
    </lineage>
</organism>
<feature type="compositionally biased region" description="Polar residues" evidence="1">
    <location>
        <begin position="943"/>
        <end position="952"/>
    </location>
</feature>
<feature type="compositionally biased region" description="Basic and acidic residues" evidence="1">
    <location>
        <begin position="1120"/>
        <end position="1129"/>
    </location>
</feature>
<feature type="region of interest" description="Disordered" evidence="1">
    <location>
        <begin position="1021"/>
        <end position="1052"/>
    </location>
</feature>
<name>A0A2Z5FU90_9BACT</name>
<feature type="compositionally biased region" description="Low complexity" evidence="1">
    <location>
        <begin position="786"/>
        <end position="832"/>
    </location>
</feature>
<keyword evidence="4" id="KW-1185">Reference proteome</keyword>
<evidence type="ECO:0000313" key="3">
    <source>
        <dbReference type="EMBL" id="AXC10272.1"/>
    </source>
</evidence>
<feature type="compositionally biased region" description="Polar residues" evidence="1">
    <location>
        <begin position="833"/>
        <end position="844"/>
    </location>
</feature>
<feature type="compositionally biased region" description="Basic and acidic residues" evidence="1">
    <location>
        <begin position="921"/>
        <end position="942"/>
    </location>
</feature>
<feature type="compositionally biased region" description="Basic and acidic residues" evidence="1">
    <location>
        <begin position="891"/>
        <end position="912"/>
    </location>
</feature>
<accession>A0A2Z5FU90</accession>
<keyword evidence="2" id="KW-1133">Transmembrane helix</keyword>
<feature type="compositionally biased region" description="Low complexity" evidence="1">
    <location>
        <begin position="1088"/>
        <end position="1104"/>
    </location>
</feature>
<feature type="compositionally biased region" description="Polar residues" evidence="1">
    <location>
        <begin position="1021"/>
        <end position="1030"/>
    </location>
</feature>
<feature type="compositionally biased region" description="Low complexity" evidence="1">
    <location>
        <begin position="741"/>
        <end position="779"/>
    </location>
</feature>
<feature type="compositionally biased region" description="Polar residues" evidence="1">
    <location>
        <begin position="1148"/>
        <end position="1157"/>
    </location>
</feature>
<dbReference type="EMBL" id="CP030840">
    <property type="protein sequence ID" value="AXC10272.1"/>
    <property type="molecule type" value="Genomic_DNA"/>
</dbReference>
<keyword evidence="2" id="KW-0472">Membrane</keyword>